<evidence type="ECO:0000256" key="1">
    <source>
        <dbReference type="SAM" id="MobiDB-lite"/>
    </source>
</evidence>
<keyword evidence="2" id="KW-0732">Signal</keyword>
<gene>
    <name evidence="3" type="ORF">GCM10012284_07910</name>
</gene>
<accession>A0A8J3FL77</accession>
<sequence length="391" mass="40610">MTHSRFSRASAALAVAVAAATVVTASPAGAASPAPAAPRESTSDRVVGEVEVPASARKQIPLVRAAGAIRSAVQRGDHAGYAGIALDDDQVTLWWKGEPPATVRRAVDAARGTAPVRVDTAEHSLDELRSAGAVIRTSLAGQQTRIKYAVDGSRVVVSVDTRGGLARQALPAVSVPVEVVDPGPRELTTRRDDWAPWSGGADLINGNARCTTGFPVRNAANQRFLLTAGHCGSNGDQIRDGSGEFMGTFANDNDQHDLGMVSTPGGVDPTMYVGGVDSNNVLRVDGWDWTFPGELLCQSGGSSARDIGGPVCGLRVEKYNTDPGDAVEARQVDGAVAVRPGDSGGPVYSASASGGVIAKGINNYTYVNDNTILGFQDFGTATRDYGIWIAQ</sequence>
<feature type="region of interest" description="Disordered" evidence="1">
    <location>
        <begin position="27"/>
        <end position="46"/>
    </location>
</feature>
<dbReference type="PROSITE" id="PS00134">
    <property type="entry name" value="TRYPSIN_HIS"/>
    <property type="match status" value="1"/>
</dbReference>
<dbReference type="GO" id="GO:0006508">
    <property type="term" value="P:proteolysis"/>
    <property type="evidence" value="ECO:0007669"/>
    <property type="project" value="UniProtKB-KW"/>
</dbReference>
<feature type="signal peptide" evidence="2">
    <location>
        <begin position="1"/>
        <end position="30"/>
    </location>
</feature>
<evidence type="ECO:0000313" key="3">
    <source>
        <dbReference type="EMBL" id="GGK76391.1"/>
    </source>
</evidence>
<reference evidence="3" key="1">
    <citation type="journal article" date="2014" name="Int. J. Syst. Evol. Microbiol.">
        <title>Complete genome sequence of Corynebacterium casei LMG S-19264T (=DSM 44701T), isolated from a smear-ripened cheese.</title>
        <authorList>
            <consortium name="US DOE Joint Genome Institute (JGI-PGF)"/>
            <person name="Walter F."/>
            <person name="Albersmeier A."/>
            <person name="Kalinowski J."/>
            <person name="Ruckert C."/>
        </authorList>
    </citation>
    <scope>NUCLEOTIDE SEQUENCE</scope>
    <source>
        <strain evidence="3">CGMCC 4.7299</strain>
    </source>
</reference>
<keyword evidence="3" id="KW-0645">Protease</keyword>
<feature type="compositionally biased region" description="Low complexity" evidence="1">
    <location>
        <begin position="27"/>
        <end position="38"/>
    </location>
</feature>
<dbReference type="InterPro" id="IPR033116">
    <property type="entry name" value="TRYPSIN_SER"/>
</dbReference>
<proteinExistence type="predicted"/>
<dbReference type="EMBL" id="BMMX01000001">
    <property type="protein sequence ID" value="GGK76391.1"/>
    <property type="molecule type" value="Genomic_DNA"/>
</dbReference>
<dbReference type="InterPro" id="IPR009003">
    <property type="entry name" value="Peptidase_S1_PA"/>
</dbReference>
<dbReference type="InterPro" id="IPR018114">
    <property type="entry name" value="TRYPSIN_HIS"/>
</dbReference>
<dbReference type="RefSeq" id="WP_189077596.1">
    <property type="nucleotide sequence ID" value="NZ_BMMX01000001.1"/>
</dbReference>
<reference evidence="3" key="2">
    <citation type="submission" date="2020-09" db="EMBL/GenBank/DDBJ databases">
        <authorList>
            <person name="Sun Q."/>
            <person name="Zhou Y."/>
        </authorList>
    </citation>
    <scope>NUCLEOTIDE SEQUENCE</scope>
    <source>
        <strain evidence="3">CGMCC 4.7299</strain>
    </source>
</reference>
<organism evidence="3 4">
    <name type="scientific">Mangrovihabitans endophyticus</name>
    <dbReference type="NCBI Taxonomy" id="1751298"/>
    <lineage>
        <taxon>Bacteria</taxon>
        <taxon>Bacillati</taxon>
        <taxon>Actinomycetota</taxon>
        <taxon>Actinomycetes</taxon>
        <taxon>Micromonosporales</taxon>
        <taxon>Micromonosporaceae</taxon>
        <taxon>Mangrovihabitans</taxon>
    </lineage>
</organism>
<dbReference type="Gene3D" id="2.40.10.10">
    <property type="entry name" value="Trypsin-like serine proteases"/>
    <property type="match status" value="2"/>
</dbReference>
<comment type="caution">
    <text evidence="3">The sequence shown here is derived from an EMBL/GenBank/DDBJ whole genome shotgun (WGS) entry which is preliminary data.</text>
</comment>
<evidence type="ECO:0000313" key="4">
    <source>
        <dbReference type="Proteomes" id="UP000656042"/>
    </source>
</evidence>
<evidence type="ECO:0000256" key="2">
    <source>
        <dbReference type="SAM" id="SignalP"/>
    </source>
</evidence>
<dbReference type="Proteomes" id="UP000656042">
    <property type="component" value="Unassembled WGS sequence"/>
</dbReference>
<dbReference type="SUPFAM" id="SSF50494">
    <property type="entry name" value="Trypsin-like serine proteases"/>
    <property type="match status" value="1"/>
</dbReference>
<keyword evidence="4" id="KW-1185">Reference proteome</keyword>
<keyword evidence="3" id="KW-0378">Hydrolase</keyword>
<dbReference type="GO" id="GO:0004252">
    <property type="term" value="F:serine-type endopeptidase activity"/>
    <property type="evidence" value="ECO:0007669"/>
    <property type="project" value="InterPro"/>
</dbReference>
<name>A0A8J3FL77_9ACTN</name>
<dbReference type="AlphaFoldDB" id="A0A8J3FL77"/>
<feature type="chain" id="PRO_5035307245" evidence="2">
    <location>
        <begin position="31"/>
        <end position="391"/>
    </location>
</feature>
<protein>
    <submittedName>
        <fullName evidence="3">Serine protease</fullName>
    </submittedName>
</protein>
<dbReference type="PROSITE" id="PS00135">
    <property type="entry name" value="TRYPSIN_SER"/>
    <property type="match status" value="1"/>
</dbReference>
<dbReference type="InterPro" id="IPR043504">
    <property type="entry name" value="Peptidase_S1_PA_chymotrypsin"/>
</dbReference>